<evidence type="ECO:0000313" key="2">
    <source>
        <dbReference type="EMBL" id="KAF6755982.1"/>
    </source>
</evidence>
<name>A0A8H6I132_9AGAR</name>
<keyword evidence="3" id="KW-1185">Reference proteome</keyword>
<dbReference type="AlphaFoldDB" id="A0A8H6I132"/>
<reference evidence="2 3" key="1">
    <citation type="submission" date="2020-07" db="EMBL/GenBank/DDBJ databases">
        <title>Comparative genomics of pyrophilous fungi reveals a link between fire events and developmental genes.</title>
        <authorList>
            <consortium name="DOE Joint Genome Institute"/>
            <person name="Steindorff A.S."/>
            <person name="Carver A."/>
            <person name="Calhoun S."/>
            <person name="Stillman K."/>
            <person name="Liu H."/>
            <person name="Lipzen A."/>
            <person name="Pangilinan J."/>
            <person name="Labutti K."/>
            <person name="Bruns T.D."/>
            <person name="Grigoriev I.V."/>
        </authorList>
    </citation>
    <scope>NUCLEOTIDE SEQUENCE [LARGE SCALE GENOMIC DNA]</scope>
    <source>
        <strain evidence="2 3">CBS 144469</strain>
    </source>
</reference>
<evidence type="ECO:0000313" key="3">
    <source>
        <dbReference type="Proteomes" id="UP000521943"/>
    </source>
</evidence>
<feature type="compositionally biased region" description="Polar residues" evidence="1">
    <location>
        <begin position="214"/>
        <end position="224"/>
    </location>
</feature>
<organism evidence="2 3">
    <name type="scientific">Ephemerocybe angulata</name>
    <dbReference type="NCBI Taxonomy" id="980116"/>
    <lineage>
        <taxon>Eukaryota</taxon>
        <taxon>Fungi</taxon>
        <taxon>Dikarya</taxon>
        <taxon>Basidiomycota</taxon>
        <taxon>Agaricomycotina</taxon>
        <taxon>Agaricomycetes</taxon>
        <taxon>Agaricomycetidae</taxon>
        <taxon>Agaricales</taxon>
        <taxon>Agaricineae</taxon>
        <taxon>Psathyrellaceae</taxon>
        <taxon>Ephemerocybe</taxon>
    </lineage>
</organism>
<proteinExistence type="predicted"/>
<feature type="region of interest" description="Disordered" evidence="1">
    <location>
        <begin position="498"/>
        <end position="521"/>
    </location>
</feature>
<dbReference type="Proteomes" id="UP000521943">
    <property type="component" value="Unassembled WGS sequence"/>
</dbReference>
<evidence type="ECO:0000256" key="1">
    <source>
        <dbReference type="SAM" id="MobiDB-lite"/>
    </source>
</evidence>
<protein>
    <submittedName>
        <fullName evidence="2">Uncharacterized protein</fullName>
    </submittedName>
</protein>
<dbReference type="EMBL" id="JACGCI010000028">
    <property type="protein sequence ID" value="KAF6755982.1"/>
    <property type="molecule type" value="Genomic_DNA"/>
</dbReference>
<feature type="region of interest" description="Disordered" evidence="1">
    <location>
        <begin position="342"/>
        <end position="425"/>
    </location>
</feature>
<feature type="region of interest" description="Disordered" evidence="1">
    <location>
        <begin position="205"/>
        <end position="245"/>
    </location>
</feature>
<accession>A0A8H6I132</accession>
<comment type="caution">
    <text evidence="2">The sequence shown here is derived from an EMBL/GenBank/DDBJ whole genome shotgun (WGS) entry which is preliminary data.</text>
</comment>
<gene>
    <name evidence="2" type="ORF">DFP72DRAFT_1045319</name>
</gene>
<sequence length="619" mass="68971">MTENTWSEDGKVTSSHLDCIWNVVDLLGAFYGKMDLTSGLSFATTNGLIPLPKSTGLRGWTTMIGCKKKGKEVAEEDMVNRQTLSDLNFPRFACAGRTSHKAQWTHYKLPSHAPIFKEWLISRPLALLDRVLYTGESMNEQAGNILHRRKANEWGDTFPPRHLGSAKIGRLNVRNASASAYTFGYRLPFSIHEDDGQLPAKKSSERLRDLPQGQPISRSQSQKARSPHPRPSKKSELRITQDDAAPSVCTSWSGVSSAPSEPFPSFSYPTTGISTSTSGYGSDAASAIYGKSSTKKAFIETLFQRIFILFIVDFPPPSRGEENRCILNKEFLRNHGLLHLTSTGNPVQRKGFGHRTYNTSSKPRCHPEQGHGQVLQNIPEESRDHSKSSTRGGPEMYPQLESRPPLAPNPRVPSDDRRAHHPLIPLSGVPVMGVHHSQPRPSQGFEPTLEQPTLDLQQQEHPSIMPSTTGMPRFQVAHNHMPKKLAMPTPLLWAAKPSRSPRYSPSPPNFAPARIGLRDPRNDPAFSAGRMLKNRSNYVPSPPPAEWCLPQRCSHLLPSCYPAHATCYQRETIVTVEDGRPDIGKEFFWKERTKSGQCYIFLSSSKGSGMLDATRNRVF</sequence>